<accession>A0A1G4B245</accession>
<organism evidence="1 2">
    <name type="scientific">Colletotrichum orchidophilum</name>
    <dbReference type="NCBI Taxonomy" id="1209926"/>
    <lineage>
        <taxon>Eukaryota</taxon>
        <taxon>Fungi</taxon>
        <taxon>Dikarya</taxon>
        <taxon>Ascomycota</taxon>
        <taxon>Pezizomycotina</taxon>
        <taxon>Sordariomycetes</taxon>
        <taxon>Hypocreomycetidae</taxon>
        <taxon>Glomerellales</taxon>
        <taxon>Glomerellaceae</taxon>
        <taxon>Colletotrichum</taxon>
    </lineage>
</organism>
<proteinExistence type="predicted"/>
<keyword evidence="2" id="KW-1185">Reference proteome</keyword>
<name>A0A1G4B245_9PEZI</name>
<dbReference type="AlphaFoldDB" id="A0A1G4B245"/>
<dbReference type="STRING" id="1209926.A0A1G4B245"/>
<dbReference type="EMBL" id="MJBS01000082">
    <property type="protein sequence ID" value="OHE95461.1"/>
    <property type="molecule type" value="Genomic_DNA"/>
</dbReference>
<protein>
    <submittedName>
        <fullName evidence="1">Metalloproteinase</fullName>
    </submittedName>
</protein>
<reference evidence="1 2" key="1">
    <citation type="submission" date="2016-09" db="EMBL/GenBank/DDBJ databases">
        <authorList>
            <person name="Capua I."/>
            <person name="De Benedictis P."/>
            <person name="Joannis T."/>
            <person name="Lombin L.H."/>
            <person name="Cattoli G."/>
        </authorList>
    </citation>
    <scope>NUCLEOTIDE SEQUENCE [LARGE SCALE GENOMIC DNA]</scope>
    <source>
        <strain evidence="1 2">IMI 309357</strain>
    </source>
</reference>
<evidence type="ECO:0000313" key="2">
    <source>
        <dbReference type="Proteomes" id="UP000176998"/>
    </source>
</evidence>
<dbReference type="RefSeq" id="XP_022472623.1">
    <property type="nucleotide sequence ID" value="XM_022620823.1"/>
</dbReference>
<gene>
    <name evidence="1" type="ORF">CORC01_09194</name>
</gene>
<comment type="caution">
    <text evidence="1">The sequence shown here is derived from an EMBL/GenBank/DDBJ whole genome shotgun (WGS) entry which is preliminary data.</text>
</comment>
<dbReference type="Proteomes" id="UP000176998">
    <property type="component" value="Unassembled WGS sequence"/>
</dbReference>
<sequence length="155" mass="16218">MPVASHSHPSSFFSVMQLTTGLRPEKGSLQGVSKVALTGERVYIHAAFHESLNAKRVIIQSHCTGTKKTAANVGTRLQQYFKSTSSSTKTTVAGVFGYATALLGSTSSGAGRISTSCGAVVYPSCTSQLALGSVPAPTTRSRSKTSFSEKSIWAV</sequence>
<evidence type="ECO:0000313" key="1">
    <source>
        <dbReference type="EMBL" id="OHE95461.1"/>
    </source>
</evidence>
<dbReference type="GeneID" id="34562333"/>